<dbReference type="AlphaFoldDB" id="A0A1V1P7I1"/>
<evidence type="ECO:0000313" key="1">
    <source>
        <dbReference type="EMBL" id="ETR70859.1"/>
    </source>
</evidence>
<name>A0A1V1P7I1_9BACT</name>
<evidence type="ECO:0000313" key="2">
    <source>
        <dbReference type="Proteomes" id="UP000189670"/>
    </source>
</evidence>
<keyword evidence="1" id="KW-0723">Serine/threonine-protein kinase</keyword>
<protein>
    <submittedName>
        <fullName evidence="1">Non-specific serine/threonine protein kinase</fullName>
    </submittedName>
</protein>
<keyword evidence="1" id="KW-0808">Transferase</keyword>
<dbReference type="EMBL" id="ATBP01000358">
    <property type="protein sequence ID" value="ETR70859.1"/>
    <property type="molecule type" value="Genomic_DNA"/>
</dbReference>
<dbReference type="InterPro" id="IPR011990">
    <property type="entry name" value="TPR-like_helical_dom_sf"/>
</dbReference>
<sequence>MSDQKQGHMQNINTLRSNFEKLTYPEQSIVLIISLVNFSMTRTILLKCLVKLDVRTPKGTRFQGHTLNQVLSRLISLNLISNANYPTPNNDFADYALQIASELNILEPIAEMLENMEKEGYCLTDKKMHEMAKKLRRLRLAYFRKDYDTLEQLFSQSRQMLTRDYFIKHGLETFIHNVSQKPFKGDLPDSIKIYYCHKKLLDSIITLEPCHKDFEVFQSIYNQSKKFSQEDKLILGLHYLYRGQFDEASALVSQPNNYEDLFLKGWLAYILGNGDECLGCFKIALNNENIFQNRVINVAIFYCLAELLRQDSSDSFDQIHNLKRFVNGIQKEDWFSDAFKIFEKAIRSRLEPSYHPSFNNLHTHYNYMPGINREQYPAMIKLFNALGNAWFKGDSYGHLNYYDVFEKADASGYLWFAAELAKIILHSNDKLSKDLHKPLTNAISKAKDKGMKRFLFDALNREVNWKRVMDKLLDLAPAKMPSQTKPDKTTKSISRLVWILSVHNGHCTIKPKEQKQTSTGKWSKGRPIALQRLKENAVTMDYITPQDAKICSDIKLEHYYSSGYQKTNYLLNTANAIKKLVGHPYVFMEDAPDVPVEIVQKSPELCIEQTDHSLNISIYPVTNGNQDCYVVQKSDTRLNLYVFDQNHKNIATNLQQNLEIPMSEKKKCS</sequence>
<dbReference type="Gene3D" id="1.25.40.10">
    <property type="entry name" value="Tetratricopeptide repeat domain"/>
    <property type="match status" value="1"/>
</dbReference>
<accession>A0A1V1P7I1</accession>
<reference evidence="2" key="1">
    <citation type="submission" date="2012-11" db="EMBL/GenBank/DDBJ databases">
        <authorList>
            <person name="Lucero-Rivera Y.E."/>
            <person name="Tovar-Ramirez D."/>
        </authorList>
    </citation>
    <scope>NUCLEOTIDE SEQUENCE [LARGE SCALE GENOMIC DNA]</scope>
    <source>
        <strain evidence="2">Araruama</strain>
    </source>
</reference>
<keyword evidence="1" id="KW-0418">Kinase</keyword>
<proteinExistence type="predicted"/>
<dbReference type="GO" id="GO:0004674">
    <property type="term" value="F:protein serine/threonine kinase activity"/>
    <property type="evidence" value="ECO:0007669"/>
    <property type="project" value="UniProtKB-KW"/>
</dbReference>
<comment type="caution">
    <text evidence="1">The sequence shown here is derived from an EMBL/GenBank/DDBJ whole genome shotgun (WGS) entry which is preliminary data.</text>
</comment>
<organism evidence="1 2">
    <name type="scientific">Candidatus Magnetoglobus multicellularis str. Araruama</name>
    <dbReference type="NCBI Taxonomy" id="890399"/>
    <lineage>
        <taxon>Bacteria</taxon>
        <taxon>Pseudomonadati</taxon>
        <taxon>Thermodesulfobacteriota</taxon>
        <taxon>Desulfobacteria</taxon>
        <taxon>Desulfobacterales</taxon>
        <taxon>Desulfobacteraceae</taxon>
        <taxon>Candidatus Magnetoglobus</taxon>
    </lineage>
</organism>
<dbReference type="Proteomes" id="UP000189670">
    <property type="component" value="Unassembled WGS sequence"/>
</dbReference>
<dbReference type="SUPFAM" id="SSF48452">
    <property type="entry name" value="TPR-like"/>
    <property type="match status" value="1"/>
</dbReference>
<gene>
    <name evidence="1" type="ORF">OMM_02931</name>
</gene>